<protein>
    <submittedName>
        <fullName evidence="2">Uncharacterized protein</fullName>
    </submittedName>
</protein>
<feature type="transmembrane region" description="Helical" evidence="1">
    <location>
        <begin position="53"/>
        <end position="75"/>
    </location>
</feature>
<proteinExistence type="predicted"/>
<evidence type="ECO:0000256" key="1">
    <source>
        <dbReference type="SAM" id="Phobius"/>
    </source>
</evidence>
<organism evidence="2 3">
    <name type="scientific">Roseateles albus</name>
    <dbReference type="NCBI Taxonomy" id="2987525"/>
    <lineage>
        <taxon>Bacteria</taxon>
        <taxon>Pseudomonadati</taxon>
        <taxon>Pseudomonadota</taxon>
        <taxon>Betaproteobacteria</taxon>
        <taxon>Burkholderiales</taxon>
        <taxon>Sphaerotilaceae</taxon>
        <taxon>Roseateles</taxon>
    </lineage>
</organism>
<feature type="transmembrane region" description="Helical" evidence="1">
    <location>
        <begin position="21"/>
        <end position="41"/>
    </location>
</feature>
<evidence type="ECO:0000313" key="3">
    <source>
        <dbReference type="Proteomes" id="UP001221189"/>
    </source>
</evidence>
<evidence type="ECO:0000313" key="2">
    <source>
        <dbReference type="EMBL" id="MDC8771740.1"/>
    </source>
</evidence>
<sequence>MGAVQDYIDLLASGDKQKINCVLMGAGVGALGGGVAAGLAFAPANAVPVAGQAFNATAAGIGAVLGALSAAKMAYGACGGSSTKGDFDRTLDQGKIETSMLNSYESELIKSFSLSAGDARVLAKAAAVYSYQNPSTSLPDASSAEKKNAVVFLLNKLAAEYVTA</sequence>
<keyword evidence="3" id="KW-1185">Reference proteome</keyword>
<keyword evidence="1" id="KW-1133">Transmembrane helix</keyword>
<name>A0ABT5KCU5_9BURK</name>
<keyword evidence="1" id="KW-0812">Transmembrane</keyword>
<keyword evidence="1" id="KW-0472">Membrane</keyword>
<dbReference type="Proteomes" id="UP001221189">
    <property type="component" value="Unassembled WGS sequence"/>
</dbReference>
<accession>A0ABT5KCU5</accession>
<reference evidence="2 3" key="1">
    <citation type="submission" date="2022-10" db="EMBL/GenBank/DDBJ databases">
        <title>Paucibacter sp. hw1 Genome sequencing.</title>
        <authorList>
            <person name="Park S."/>
        </authorList>
    </citation>
    <scope>NUCLEOTIDE SEQUENCE [LARGE SCALE GENOMIC DNA]</scope>
    <source>
        <strain evidence="3">hw1</strain>
    </source>
</reference>
<comment type="caution">
    <text evidence="2">The sequence shown here is derived from an EMBL/GenBank/DDBJ whole genome shotgun (WGS) entry which is preliminary data.</text>
</comment>
<dbReference type="RefSeq" id="WP_273600025.1">
    <property type="nucleotide sequence ID" value="NZ_JAQQXT010000004.1"/>
</dbReference>
<dbReference type="EMBL" id="JAQQXT010000004">
    <property type="protein sequence ID" value="MDC8771740.1"/>
    <property type="molecule type" value="Genomic_DNA"/>
</dbReference>
<gene>
    <name evidence="2" type="ORF">PRZ03_09185</name>
</gene>